<evidence type="ECO:0008006" key="4">
    <source>
        <dbReference type="Google" id="ProtNLM"/>
    </source>
</evidence>
<dbReference type="GO" id="GO:0005576">
    <property type="term" value="C:extracellular region"/>
    <property type="evidence" value="ECO:0007669"/>
    <property type="project" value="UniProtKB-ARBA"/>
</dbReference>
<accession>A0A2S2NAC1</accession>
<evidence type="ECO:0000256" key="1">
    <source>
        <dbReference type="ARBA" id="ARBA00022685"/>
    </source>
</evidence>
<keyword evidence="2" id="KW-0732">Signal</keyword>
<protein>
    <recommendedName>
        <fullName evidence="4">Insulin-like domain-containing protein</fullName>
    </recommendedName>
</protein>
<sequence length="168" mass="19176">MSTCGETESNMMKITIATLVQVTAFFVMQVSVESCNDKYIKDMIVDVCGMVGLKRSFDDNSNPGLLFGLSIRRMLDDTEREFEHLFGDTAEAKFQLKKSNENKPKESNVTPLQFPIHLPGFNDRSRHVIKRDDVGKVTIIKREVMAKLKECCVKKCTPKDLRHICEKK</sequence>
<reference evidence="3" key="1">
    <citation type="submission" date="2018-04" db="EMBL/GenBank/DDBJ databases">
        <title>Transcriptome of Schizaphis graminum biotype I.</title>
        <authorList>
            <person name="Scully E.D."/>
            <person name="Geib S.M."/>
            <person name="Palmer N.A."/>
            <person name="Koch K."/>
            <person name="Bradshaw J."/>
            <person name="Heng-Moss T."/>
            <person name="Sarath G."/>
        </authorList>
    </citation>
    <scope>NUCLEOTIDE SEQUENCE</scope>
</reference>
<dbReference type="SUPFAM" id="SSF56994">
    <property type="entry name" value="Insulin-like"/>
    <property type="match status" value="1"/>
</dbReference>
<name>A0A2S2NAC1_SCHGA</name>
<dbReference type="EMBL" id="GGMR01001283">
    <property type="protein sequence ID" value="MBY13902.1"/>
    <property type="molecule type" value="Transcribed_RNA"/>
</dbReference>
<dbReference type="InterPro" id="IPR036438">
    <property type="entry name" value="Insulin-like_sf"/>
</dbReference>
<evidence type="ECO:0000313" key="3">
    <source>
        <dbReference type="EMBL" id="MBY13902.1"/>
    </source>
</evidence>
<organism evidence="3">
    <name type="scientific">Schizaphis graminum</name>
    <name type="common">Green bug aphid</name>
    <dbReference type="NCBI Taxonomy" id="13262"/>
    <lineage>
        <taxon>Eukaryota</taxon>
        <taxon>Metazoa</taxon>
        <taxon>Ecdysozoa</taxon>
        <taxon>Arthropoda</taxon>
        <taxon>Hexapoda</taxon>
        <taxon>Insecta</taxon>
        <taxon>Pterygota</taxon>
        <taxon>Neoptera</taxon>
        <taxon>Paraneoptera</taxon>
        <taxon>Hemiptera</taxon>
        <taxon>Sternorrhyncha</taxon>
        <taxon>Aphidomorpha</taxon>
        <taxon>Aphidoidea</taxon>
        <taxon>Aphididae</taxon>
        <taxon>Aphidini</taxon>
        <taxon>Schizaphis</taxon>
    </lineage>
</organism>
<keyword evidence="1" id="KW-0165">Cleavage on pair of basic residues</keyword>
<evidence type="ECO:0000256" key="2">
    <source>
        <dbReference type="ARBA" id="ARBA00022729"/>
    </source>
</evidence>
<gene>
    <name evidence="3" type="ORF">g.68771</name>
</gene>
<proteinExistence type="predicted"/>
<dbReference type="AlphaFoldDB" id="A0A2S2NAC1"/>